<dbReference type="GO" id="GO:0030429">
    <property type="term" value="F:kynureninase activity"/>
    <property type="evidence" value="ECO:0007669"/>
    <property type="project" value="UniProtKB-UniRule"/>
</dbReference>
<dbReference type="GO" id="GO:0030170">
    <property type="term" value="F:pyridoxal phosphate binding"/>
    <property type="evidence" value="ECO:0007669"/>
    <property type="project" value="UniProtKB-UniRule"/>
</dbReference>
<dbReference type="PANTHER" id="PTHR14084:SF0">
    <property type="entry name" value="KYNURENINASE"/>
    <property type="match status" value="1"/>
</dbReference>
<organism evidence="7 8">
    <name type="scientific">Nocardioides albus</name>
    <dbReference type="NCBI Taxonomy" id="1841"/>
    <lineage>
        <taxon>Bacteria</taxon>
        <taxon>Bacillati</taxon>
        <taxon>Actinomycetota</taxon>
        <taxon>Actinomycetes</taxon>
        <taxon>Propionibacteriales</taxon>
        <taxon>Nocardioidaceae</taxon>
        <taxon>Nocardioides</taxon>
    </lineage>
</organism>
<evidence type="ECO:0000256" key="1">
    <source>
        <dbReference type="ARBA" id="ARBA00022642"/>
    </source>
</evidence>
<name>A0A7W5F9K7_9ACTN</name>
<dbReference type="AlphaFoldDB" id="A0A7W5F9K7"/>
<comment type="pathway">
    <text evidence="4 6">Amino-acid degradation; L-kynurenine degradation; L-alanine and anthranilate from L-kynurenine: step 1/1.</text>
</comment>
<dbReference type="GO" id="GO:0005737">
    <property type="term" value="C:cytoplasm"/>
    <property type="evidence" value="ECO:0007669"/>
    <property type="project" value="UniProtKB-UniRule"/>
</dbReference>
<keyword evidence="1 4" id="KW-0662">Pyridine nucleotide biosynthesis</keyword>
<proteinExistence type="inferred from homology"/>
<keyword evidence="2 4" id="KW-0378">Hydrolase</keyword>
<dbReference type="UniPathway" id="UPA00334">
    <property type="reaction ID" value="UER00455"/>
</dbReference>
<protein>
    <recommendedName>
        <fullName evidence="4 5">Kynureninase</fullName>
        <ecNumber evidence="4 5">3.7.1.3</ecNumber>
    </recommendedName>
    <alternativeName>
        <fullName evidence="4">L-kynurenine hydrolase</fullName>
    </alternativeName>
</protein>
<dbReference type="GO" id="GO:0019441">
    <property type="term" value="P:L-tryptophan catabolic process to kynurenine"/>
    <property type="evidence" value="ECO:0007669"/>
    <property type="project" value="TreeGrafter"/>
</dbReference>
<dbReference type="HAMAP" id="MF_01970">
    <property type="entry name" value="Kynureninase"/>
    <property type="match status" value="1"/>
</dbReference>
<accession>A0A7W5F9K7</accession>
<comment type="similarity">
    <text evidence="4 6">Belongs to the kynureninase family.</text>
</comment>
<dbReference type="GO" id="GO:0009435">
    <property type="term" value="P:NAD+ biosynthetic process"/>
    <property type="evidence" value="ECO:0007669"/>
    <property type="project" value="UniProtKB-UniRule"/>
</dbReference>
<evidence type="ECO:0000256" key="2">
    <source>
        <dbReference type="ARBA" id="ARBA00022801"/>
    </source>
</evidence>
<dbReference type="GO" id="GO:0043420">
    <property type="term" value="P:anthranilate metabolic process"/>
    <property type="evidence" value="ECO:0007669"/>
    <property type="project" value="TreeGrafter"/>
</dbReference>
<dbReference type="InterPro" id="IPR015424">
    <property type="entry name" value="PyrdxlP-dep_Trfase"/>
</dbReference>
<dbReference type="Gene3D" id="3.90.1150.10">
    <property type="entry name" value="Aspartate Aminotransferase, domain 1"/>
    <property type="match status" value="1"/>
</dbReference>
<evidence type="ECO:0000256" key="6">
    <source>
        <dbReference type="PIRNR" id="PIRNR038800"/>
    </source>
</evidence>
<evidence type="ECO:0000313" key="8">
    <source>
        <dbReference type="Proteomes" id="UP000577707"/>
    </source>
</evidence>
<evidence type="ECO:0000256" key="3">
    <source>
        <dbReference type="ARBA" id="ARBA00022898"/>
    </source>
</evidence>
<comment type="subunit">
    <text evidence="4 6">Homodimer.</text>
</comment>
<dbReference type="InterPro" id="IPR015421">
    <property type="entry name" value="PyrdxlP-dep_Trfase_major"/>
</dbReference>
<dbReference type="EMBL" id="JACHXG010000006">
    <property type="protein sequence ID" value="MBB3090340.1"/>
    <property type="molecule type" value="Genomic_DNA"/>
</dbReference>
<dbReference type="NCBIfam" id="TIGR01814">
    <property type="entry name" value="kynureninase"/>
    <property type="match status" value="1"/>
</dbReference>
<feature type="binding site" evidence="4">
    <location>
        <position position="200"/>
    </location>
    <ligand>
        <name>pyridoxal 5'-phosphate</name>
        <dbReference type="ChEBI" id="CHEBI:597326"/>
    </ligand>
</feature>
<dbReference type="SUPFAM" id="SSF53383">
    <property type="entry name" value="PLP-dependent transferases"/>
    <property type="match status" value="1"/>
</dbReference>
<evidence type="ECO:0000256" key="4">
    <source>
        <dbReference type="HAMAP-Rule" id="MF_01970"/>
    </source>
</evidence>
<feature type="binding site" evidence="4">
    <location>
        <position position="222"/>
    </location>
    <ligand>
        <name>pyridoxal 5'-phosphate</name>
        <dbReference type="ChEBI" id="CHEBI:597326"/>
    </ligand>
</feature>
<dbReference type="EC" id="3.7.1.3" evidence="4 5"/>
<reference evidence="7 8" key="1">
    <citation type="submission" date="2020-08" db="EMBL/GenBank/DDBJ databases">
        <title>Genomic Encyclopedia of Type Strains, Phase III (KMG-III): the genomes of soil and plant-associated and newly described type strains.</title>
        <authorList>
            <person name="Whitman W."/>
        </authorList>
    </citation>
    <scope>NUCLEOTIDE SEQUENCE [LARGE SCALE GENOMIC DNA]</scope>
    <source>
        <strain evidence="7 8">CECT 3302</strain>
    </source>
</reference>
<dbReference type="RefSeq" id="WP_183546972.1">
    <property type="nucleotide sequence ID" value="NZ_BMQT01000006.1"/>
</dbReference>
<evidence type="ECO:0000313" key="7">
    <source>
        <dbReference type="EMBL" id="MBB3090340.1"/>
    </source>
</evidence>
<feature type="binding site" evidence="4">
    <location>
        <position position="197"/>
    </location>
    <ligand>
        <name>pyridoxal 5'-phosphate</name>
        <dbReference type="ChEBI" id="CHEBI:597326"/>
    </ligand>
</feature>
<dbReference type="GO" id="GO:0019805">
    <property type="term" value="P:quinolinate biosynthetic process"/>
    <property type="evidence" value="ECO:0007669"/>
    <property type="project" value="UniProtKB-UniRule"/>
</dbReference>
<dbReference type="Pfam" id="PF22580">
    <property type="entry name" value="KYNU_C"/>
    <property type="match status" value="1"/>
</dbReference>
<dbReference type="PIRSF" id="PIRSF038800">
    <property type="entry name" value="KYNU"/>
    <property type="match status" value="1"/>
</dbReference>
<comment type="caution">
    <text evidence="7">The sequence shown here is derived from an EMBL/GenBank/DDBJ whole genome shotgun (WGS) entry which is preliminary data.</text>
</comment>
<feature type="binding site" evidence="4">
    <location>
        <begin position="128"/>
        <end position="131"/>
    </location>
    <ligand>
        <name>pyridoxal 5'-phosphate</name>
        <dbReference type="ChEBI" id="CHEBI:597326"/>
    </ligand>
</feature>
<keyword evidence="8" id="KW-1185">Reference proteome</keyword>
<dbReference type="FunFam" id="3.40.640.10:FF:000107">
    <property type="entry name" value="Kynureninase"/>
    <property type="match status" value="1"/>
</dbReference>
<dbReference type="Proteomes" id="UP000577707">
    <property type="component" value="Unassembled WGS sequence"/>
</dbReference>
<feature type="modified residue" description="N6-(pyridoxal phosphate)lysine" evidence="4">
    <location>
        <position position="223"/>
    </location>
</feature>
<gene>
    <name evidence="4" type="primary">kynU</name>
    <name evidence="7" type="ORF">FHS12_003292</name>
</gene>
<dbReference type="InterPro" id="IPR010111">
    <property type="entry name" value="Kynureninase"/>
</dbReference>
<dbReference type="InterPro" id="IPR015422">
    <property type="entry name" value="PyrdxlP-dep_Trfase_small"/>
</dbReference>
<comment type="cofactor">
    <cofactor evidence="4 6">
        <name>pyridoxal 5'-phosphate</name>
        <dbReference type="ChEBI" id="CHEBI:597326"/>
    </cofactor>
</comment>
<sequence>MNRDDVVARDAADPLTPLRELFALPEGTIYLDGNSLGALPRATAGRVAEVVTEEWGRGLIESWNTADWIGLPQRVGDKVARLVGAGPGEVVVADSTSLNVYKVLASALSIAASDAPERRIVVSERSNFPTDLYIASSLCRDRGYELVLVDSPEEIEGLLDRAAVLMLTEVNYRTGYLHDMAAVTARAHEHGVLAVWDLCHSAGAVPVDLGGADADFAVGCGYKFLNGGPGSPAFLWVNPRHVDRFEQPLSGWMGHAAPFEMSPGYRPAEGVSRYLSGTPGIIGISALECGVDTLLAAEAYGGLEAIREKSLALTRLFADLVASRLPGFTIESPLDDAQRGSQLSLSVDEGAYAIVQALIERGVIGDFRAGSIASGSASAGSPDILRFGVTPLYTRYVDVWDAVDHLVSVMDNDEWRDERFWTRGAVT</sequence>
<feature type="binding site" evidence="4">
    <location>
        <position position="168"/>
    </location>
    <ligand>
        <name>pyridoxal 5'-phosphate</name>
        <dbReference type="ChEBI" id="CHEBI:597326"/>
    </ligand>
</feature>
<feature type="binding site" evidence="4">
    <location>
        <position position="97"/>
    </location>
    <ligand>
        <name>pyridoxal 5'-phosphate</name>
        <dbReference type="ChEBI" id="CHEBI:597326"/>
    </ligand>
</feature>
<keyword evidence="3 4" id="KW-0663">Pyridoxal phosphate</keyword>
<comment type="catalytic activity">
    <reaction evidence="4 6">
        <text>L-kynurenine + H2O = anthranilate + L-alanine + H(+)</text>
        <dbReference type="Rhea" id="RHEA:16813"/>
        <dbReference type="ChEBI" id="CHEBI:15377"/>
        <dbReference type="ChEBI" id="CHEBI:15378"/>
        <dbReference type="ChEBI" id="CHEBI:16567"/>
        <dbReference type="ChEBI" id="CHEBI:57959"/>
        <dbReference type="ChEBI" id="CHEBI:57972"/>
        <dbReference type="EC" id="3.7.1.3"/>
    </reaction>
</comment>
<dbReference type="GO" id="GO:0097053">
    <property type="term" value="P:L-kynurenine catabolic process"/>
    <property type="evidence" value="ECO:0007669"/>
    <property type="project" value="UniProtKB-UniRule"/>
</dbReference>
<evidence type="ECO:0000256" key="5">
    <source>
        <dbReference type="NCBIfam" id="TIGR01814"/>
    </source>
</evidence>
<feature type="binding site" evidence="4">
    <location>
        <position position="278"/>
    </location>
    <ligand>
        <name>pyridoxal 5'-phosphate</name>
        <dbReference type="ChEBI" id="CHEBI:597326"/>
    </ligand>
</feature>
<dbReference type="Gene3D" id="3.40.640.10">
    <property type="entry name" value="Type I PLP-dependent aspartate aminotransferase-like (Major domain)"/>
    <property type="match status" value="1"/>
</dbReference>
<dbReference type="PANTHER" id="PTHR14084">
    <property type="entry name" value="KYNURENINASE"/>
    <property type="match status" value="1"/>
</dbReference>
<comment type="function">
    <text evidence="4 6">Catalyzes the cleavage of L-kynurenine (L-Kyn) and L-3-hydroxykynurenine (L-3OHKyn) into anthranilic acid (AA) and 3-hydroxyanthranilic acid (3-OHAA), respectively.</text>
</comment>
<comment type="catalytic activity">
    <reaction evidence="6">
        <text>3-hydroxy-L-kynurenine + H2O = 3-hydroxyanthranilate + L-alanine + H(+)</text>
        <dbReference type="Rhea" id="RHEA:25143"/>
        <dbReference type="ChEBI" id="CHEBI:15377"/>
        <dbReference type="ChEBI" id="CHEBI:15378"/>
        <dbReference type="ChEBI" id="CHEBI:36559"/>
        <dbReference type="ChEBI" id="CHEBI:57972"/>
        <dbReference type="ChEBI" id="CHEBI:58125"/>
        <dbReference type="EC" id="3.7.1.3"/>
    </reaction>
</comment>
<feature type="binding site" evidence="4">
    <location>
        <position position="252"/>
    </location>
    <ligand>
        <name>pyridoxal 5'-phosphate</name>
        <dbReference type="ChEBI" id="CHEBI:597326"/>
    </ligand>
</feature>
<feature type="binding site" evidence="4">
    <location>
        <position position="96"/>
    </location>
    <ligand>
        <name>pyridoxal 5'-phosphate</name>
        <dbReference type="ChEBI" id="CHEBI:597326"/>
    </ligand>
</feature>
<dbReference type="UniPathway" id="UPA00253">
    <property type="reaction ID" value="UER00329"/>
</dbReference>
<comment type="pathway">
    <text evidence="4 6">Cofactor biosynthesis; NAD(+) biosynthesis; quinolinate from L-kynurenine: step 2/3.</text>
</comment>